<comment type="similarity">
    <text evidence="3">Belongs to the acetyltransferase family. RimJ subfamily.</text>
</comment>
<dbReference type="PANTHER" id="PTHR43792:SF8">
    <property type="entry name" value="[RIBOSOMAL PROTEIN US5]-ALANINE N-ACETYLTRANSFERASE"/>
    <property type="match status" value="1"/>
</dbReference>
<organism evidence="5 6">
    <name type="scientific">Actinomadura madurae</name>
    <dbReference type="NCBI Taxonomy" id="1993"/>
    <lineage>
        <taxon>Bacteria</taxon>
        <taxon>Bacillati</taxon>
        <taxon>Actinomycetota</taxon>
        <taxon>Actinomycetes</taxon>
        <taxon>Streptosporangiales</taxon>
        <taxon>Thermomonosporaceae</taxon>
        <taxon>Actinomadura</taxon>
    </lineage>
</organism>
<name>A0A1I5YR27_9ACTN</name>
<dbReference type="RefSeq" id="WP_075025021.1">
    <property type="nucleotide sequence ID" value="NZ_CP083237.1"/>
</dbReference>
<reference evidence="5 6" key="1">
    <citation type="submission" date="2016-10" db="EMBL/GenBank/DDBJ databases">
        <authorList>
            <person name="de Groot N.N."/>
        </authorList>
    </citation>
    <scope>NUCLEOTIDE SEQUENCE [LARGE SCALE GENOMIC DNA]</scope>
    <source>
        <strain evidence="5 6">DSM 43067</strain>
    </source>
</reference>
<dbReference type="eggNOG" id="COG1670">
    <property type="taxonomic scope" value="Bacteria"/>
</dbReference>
<dbReference type="AlphaFoldDB" id="A0A1I5YR27"/>
<evidence type="ECO:0000256" key="3">
    <source>
        <dbReference type="ARBA" id="ARBA00038502"/>
    </source>
</evidence>
<proteinExistence type="inferred from homology"/>
<dbReference type="STRING" id="1993.SAMN04489713_13624"/>
<evidence type="ECO:0000259" key="4">
    <source>
        <dbReference type="PROSITE" id="PS51186"/>
    </source>
</evidence>
<evidence type="ECO:0000256" key="2">
    <source>
        <dbReference type="ARBA" id="ARBA00023315"/>
    </source>
</evidence>
<dbReference type="EMBL" id="FOVH01000036">
    <property type="protein sequence ID" value="SFQ46681.1"/>
    <property type="molecule type" value="Genomic_DNA"/>
</dbReference>
<keyword evidence="1 5" id="KW-0808">Transferase</keyword>
<dbReference type="Gene3D" id="3.40.630.30">
    <property type="match status" value="1"/>
</dbReference>
<evidence type="ECO:0000256" key="1">
    <source>
        <dbReference type="ARBA" id="ARBA00022679"/>
    </source>
</evidence>
<dbReference type="InterPro" id="IPR016181">
    <property type="entry name" value="Acyl_CoA_acyltransferase"/>
</dbReference>
<keyword evidence="2" id="KW-0012">Acyltransferase</keyword>
<dbReference type="InterPro" id="IPR000182">
    <property type="entry name" value="GNAT_dom"/>
</dbReference>
<dbReference type="SUPFAM" id="SSF55729">
    <property type="entry name" value="Acyl-CoA N-acyltransferases (Nat)"/>
    <property type="match status" value="1"/>
</dbReference>
<protein>
    <submittedName>
        <fullName evidence="5">Protein N-acetyltransferase, RimJ/RimL family</fullName>
    </submittedName>
</protein>
<evidence type="ECO:0000313" key="5">
    <source>
        <dbReference type="EMBL" id="SFQ46681.1"/>
    </source>
</evidence>
<keyword evidence="6" id="KW-1185">Reference proteome</keyword>
<accession>A0A1I5YR27</accession>
<dbReference type="InParanoid" id="A0A1I5YR27"/>
<evidence type="ECO:0000313" key="6">
    <source>
        <dbReference type="Proteomes" id="UP000183413"/>
    </source>
</evidence>
<dbReference type="Pfam" id="PF13302">
    <property type="entry name" value="Acetyltransf_3"/>
    <property type="match status" value="1"/>
</dbReference>
<dbReference type="Proteomes" id="UP000183413">
    <property type="component" value="Unassembled WGS sequence"/>
</dbReference>
<dbReference type="InterPro" id="IPR051531">
    <property type="entry name" value="N-acetyltransferase"/>
</dbReference>
<dbReference type="GO" id="GO:0016747">
    <property type="term" value="F:acyltransferase activity, transferring groups other than amino-acyl groups"/>
    <property type="evidence" value="ECO:0007669"/>
    <property type="project" value="InterPro"/>
</dbReference>
<dbReference type="PROSITE" id="PS51186">
    <property type="entry name" value="GNAT"/>
    <property type="match status" value="1"/>
</dbReference>
<feature type="domain" description="N-acetyltransferase" evidence="4">
    <location>
        <begin position="5"/>
        <end position="168"/>
    </location>
</feature>
<sequence>MTDEVELRPVAEDDVAVIERLRTDPRLAGEFLWQGWHDPRRYRRRWEDNRMLGEDLGNLAVVRGGRLLGIVSYRKIAYMEQSWFWSVGISLLPDARGHGAGSRAQRLLVEYLFAHTAVHRIQAEVEVDNIAEQRALERAGFTREGVMRGVGFRGGEHRDEVLYSILRTDLAPGLNGGPNGGPGSGRA</sequence>
<dbReference type="PANTHER" id="PTHR43792">
    <property type="entry name" value="GNAT FAMILY, PUTATIVE (AFU_ORTHOLOGUE AFUA_3G00765)-RELATED-RELATED"/>
    <property type="match status" value="1"/>
</dbReference>
<dbReference type="GeneID" id="99648362"/>
<gene>
    <name evidence="5" type="ORF">SAMN04489713_13624</name>
</gene>